<evidence type="ECO:0000313" key="4">
    <source>
        <dbReference type="EMBL" id="SSD61753.1"/>
    </source>
</evidence>
<feature type="active site" description="Proton donor" evidence="1">
    <location>
        <position position="210"/>
    </location>
</feature>
<dbReference type="InterPro" id="IPR016084">
    <property type="entry name" value="Haem_Oase-like_multi-hlx"/>
</dbReference>
<dbReference type="OrthoDB" id="37730at2759"/>
<organism evidence="4 5">
    <name type="scientific">Saccharomycodes ludwigii</name>
    <dbReference type="NCBI Taxonomy" id="36035"/>
    <lineage>
        <taxon>Eukaryota</taxon>
        <taxon>Fungi</taxon>
        <taxon>Dikarya</taxon>
        <taxon>Ascomycota</taxon>
        <taxon>Saccharomycotina</taxon>
        <taxon>Saccharomycetes</taxon>
        <taxon>Saccharomycodales</taxon>
        <taxon>Saccharomycodaceae</taxon>
        <taxon>Saccharomycodes</taxon>
    </lineage>
</organism>
<feature type="domain" description="Thiaminase-2/PQQC" evidence="3">
    <location>
        <begin position="9"/>
        <end position="218"/>
    </location>
</feature>
<keyword evidence="5" id="KW-1185">Reference proteome</keyword>
<feature type="binding site" evidence="2">
    <location>
        <position position="44"/>
    </location>
    <ligand>
        <name>substrate</name>
    </ligand>
</feature>
<dbReference type="GO" id="GO:0005829">
    <property type="term" value="C:cytosol"/>
    <property type="evidence" value="ECO:0007669"/>
    <property type="project" value="TreeGrafter"/>
</dbReference>
<evidence type="ECO:0000259" key="3">
    <source>
        <dbReference type="Pfam" id="PF03070"/>
    </source>
</evidence>
<dbReference type="Proteomes" id="UP000262825">
    <property type="component" value="Unassembled WGS sequence"/>
</dbReference>
<dbReference type="PANTHER" id="PTHR43198">
    <property type="entry name" value="BIFUNCTIONAL TH2 PROTEIN"/>
    <property type="match status" value="1"/>
</dbReference>
<dbReference type="Gene3D" id="1.20.910.10">
    <property type="entry name" value="Heme oxygenase-like"/>
    <property type="match status" value="1"/>
</dbReference>
<dbReference type="VEuPathDB" id="FungiDB:SCODWIG_03514"/>
<dbReference type="EMBL" id="UFAJ01000872">
    <property type="protein sequence ID" value="SSD61753.1"/>
    <property type="molecule type" value="Genomic_DNA"/>
</dbReference>
<sequence>MSVTDKLIKKYQEKFDKTINHPLTKELCNGTLPDKTLYIYLEQDLKFFHVGLRTILKTTMLAPENDVMMRLAKQVGFLANAEHGYFEQVLKLLESSIDTKNTKIPEVLPEVGVYLDFLKNLTTDHSITYEQLITFLWCSEFCYLRWAQIAEEQKLIPSDLHWKYKEWINLHSGEHFEEWTYFLQAQVDKINVSKNFADIEKIFEQTIDLEYKFFESCYTFKF</sequence>
<dbReference type="Pfam" id="PF03070">
    <property type="entry name" value="TENA_THI-4"/>
    <property type="match status" value="1"/>
</dbReference>
<feature type="binding site" evidence="2">
    <location>
        <position position="82"/>
    </location>
    <ligand>
        <name>substrate</name>
    </ligand>
</feature>
<dbReference type="PANTHER" id="PTHR43198:SF2">
    <property type="entry name" value="SI:CH1073-67J19.1-RELATED"/>
    <property type="match status" value="1"/>
</dbReference>
<name>A0A376BAP6_9ASCO</name>
<evidence type="ECO:0000256" key="1">
    <source>
        <dbReference type="PIRSR" id="PIRSR003170-1"/>
    </source>
</evidence>
<dbReference type="InterPro" id="IPR004305">
    <property type="entry name" value="Thiaminase-2/PQQC"/>
</dbReference>
<reference evidence="5" key="1">
    <citation type="submission" date="2018-06" db="EMBL/GenBank/DDBJ databases">
        <authorList>
            <person name="Guldener U."/>
        </authorList>
    </citation>
    <scope>NUCLEOTIDE SEQUENCE [LARGE SCALE GENOMIC DNA]</scope>
    <source>
        <strain evidence="5">UTAD17</strain>
    </source>
</reference>
<dbReference type="AlphaFoldDB" id="A0A376BAP6"/>
<gene>
    <name evidence="4" type="ORF">SCODWIG_03514</name>
</gene>
<dbReference type="SUPFAM" id="SSF48613">
    <property type="entry name" value="Heme oxygenase-like"/>
    <property type="match status" value="1"/>
</dbReference>
<feature type="binding site" evidence="2">
    <location>
        <position position="140"/>
    </location>
    <ligand>
        <name>substrate</name>
    </ligand>
</feature>
<proteinExistence type="predicted"/>
<protein>
    <submittedName>
        <fullName evidence="4">Related to Protein PET18</fullName>
    </submittedName>
</protein>
<evidence type="ECO:0000313" key="5">
    <source>
        <dbReference type="Proteomes" id="UP000262825"/>
    </source>
</evidence>
<dbReference type="InterPro" id="IPR050967">
    <property type="entry name" value="Thiamine_Salvage_TenA"/>
</dbReference>
<dbReference type="InterPro" id="IPR026285">
    <property type="entry name" value="TenA_E"/>
</dbReference>
<dbReference type="PIRSF" id="PIRSF003170">
    <property type="entry name" value="Pet18p"/>
    <property type="match status" value="1"/>
</dbReference>
<dbReference type="CDD" id="cd19358">
    <property type="entry name" value="TenA_E_Spr0628-like"/>
    <property type="match status" value="1"/>
</dbReference>
<accession>A0A376BAP6</accession>
<dbReference type="GO" id="GO:0006772">
    <property type="term" value="P:thiamine metabolic process"/>
    <property type="evidence" value="ECO:0007669"/>
    <property type="project" value="UniProtKB-ARBA"/>
</dbReference>
<evidence type="ECO:0000256" key="2">
    <source>
        <dbReference type="PIRSR" id="PIRSR003170-2"/>
    </source>
</evidence>